<dbReference type="HOGENOM" id="CLU_141027_1_1_0"/>
<dbReference type="KEGG" id="fne:FSDG_01931"/>
<name>A0A140PU89_9FUSO</name>
<dbReference type="Proteomes" id="UP000002799">
    <property type="component" value="Chromosome"/>
</dbReference>
<proteinExistence type="predicted"/>
<reference evidence="1 2" key="1">
    <citation type="submission" date="2013-11" db="EMBL/GenBank/DDBJ databases">
        <title>The Genome Sequence of Fusobacterium sp. 7_1.</title>
        <authorList>
            <consortium name="The Broad Institute Genome Sequencing Platform"/>
            <person name="Earl A."/>
            <person name="Ward D."/>
            <person name="Feldgarden M."/>
            <person name="Gevers D."/>
            <person name="Strauss J."/>
            <person name="Ambrose C.E."/>
            <person name="Allen-Vercoe E."/>
            <person name="Walker B."/>
            <person name="Young S.K."/>
            <person name="Zeng Q."/>
            <person name="Gargeya S."/>
            <person name="Fitzgerald M."/>
            <person name="Haas B."/>
            <person name="Abouelleil A."/>
            <person name="Alvarado L."/>
            <person name="Arachchi H.M."/>
            <person name="Berlin A.M."/>
            <person name="Chapman S.B."/>
            <person name="Goldberg J."/>
            <person name="Griggs A."/>
            <person name="Gujja S."/>
            <person name="Hansen M."/>
            <person name="Howarth C."/>
            <person name="Imamovic A."/>
            <person name="Larimer J."/>
            <person name="McCowen C."/>
            <person name="Montmayeur A."/>
            <person name="Murphy C."/>
            <person name="Neiman D."/>
            <person name="Pearson M."/>
            <person name="Priest M."/>
            <person name="Roberts A."/>
            <person name="Saif S."/>
            <person name="Shea T."/>
            <person name="Sisk P."/>
            <person name="Sykes S."/>
            <person name="Wortman J."/>
            <person name="Nusbaum C."/>
            <person name="Birren B."/>
        </authorList>
    </citation>
    <scope>NUCLEOTIDE SEQUENCE [LARGE SCALE GENOMIC DNA]</scope>
    <source>
        <strain evidence="1 2">7_1</strain>
    </source>
</reference>
<dbReference type="AlphaFoldDB" id="A0A140PU89"/>
<evidence type="ECO:0008006" key="3">
    <source>
        <dbReference type="Google" id="ProtNLM"/>
    </source>
</evidence>
<dbReference type="eggNOG" id="ENOG5030UWW">
    <property type="taxonomic scope" value="Bacteria"/>
</dbReference>
<gene>
    <name evidence="1" type="ORF">FSDG_01931</name>
</gene>
<evidence type="ECO:0000313" key="1">
    <source>
        <dbReference type="EMBL" id="EEO43372.1"/>
    </source>
</evidence>
<dbReference type="EMBL" id="CP007062">
    <property type="protein sequence ID" value="EEO43372.1"/>
    <property type="molecule type" value="Genomic_DNA"/>
</dbReference>
<sequence>MEFSFKIKINAKKEKVWKYYADINKWYIWEEDLKDIKLNGEFKTGSKGIMELENMPPLEYILTSVEENKEFWDKTDIPLGSIHFGHEIFEEDKNSVSIKHTVRLESSIINEENIEFLRGIFSDVPHSMMLLKKSVEE</sequence>
<dbReference type="Gene3D" id="3.30.530.20">
    <property type="match status" value="1"/>
</dbReference>
<dbReference type="InterPro" id="IPR023393">
    <property type="entry name" value="START-like_dom_sf"/>
</dbReference>
<organism evidence="1">
    <name type="scientific">Fusobacterium animalis 7_1</name>
    <dbReference type="NCBI Taxonomy" id="457405"/>
    <lineage>
        <taxon>Bacteria</taxon>
        <taxon>Fusobacteriati</taxon>
        <taxon>Fusobacteriota</taxon>
        <taxon>Fusobacteriia</taxon>
        <taxon>Fusobacteriales</taxon>
        <taxon>Fusobacteriaceae</taxon>
        <taxon>Fusobacterium</taxon>
    </lineage>
</organism>
<evidence type="ECO:0000313" key="2">
    <source>
        <dbReference type="Proteomes" id="UP000002799"/>
    </source>
</evidence>
<dbReference type="SUPFAM" id="SSF55961">
    <property type="entry name" value="Bet v1-like"/>
    <property type="match status" value="1"/>
</dbReference>
<dbReference type="RefSeq" id="WP_005897213.1">
    <property type="nucleotide sequence ID" value="NZ_AKBT01000001.1"/>
</dbReference>
<dbReference type="GeneID" id="45634271"/>
<accession>A0A140PU89</accession>
<protein>
    <recommendedName>
        <fullName evidence="3">Polyketide cyclase</fullName>
    </recommendedName>
</protein>